<dbReference type="EMBL" id="JBICBT010000722">
    <property type="protein sequence ID" value="KAL3104002.1"/>
    <property type="molecule type" value="Genomic_DNA"/>
</dbReference>
<keyword evidence="10" id="KW-0539">Nucleus</keyword>
<keyword evidence="4" id="KW-0863">Zinc-finger</keyword>
<dbReference type="InterPro" id="IPR001728">
    <property type="entry name" value="ThyrH_rcpt"/>
</dbReference>
<evidence type="ECO:0000256" key="6">
    <source>
        <dbReference type="ARBA" id="ARBA00023015"/>
    </source>
</evidence>
<evidence type="ECO:0000256" key="8">
    <source>
        <dbReference type="ARBA" id="ARBA00023163"/>
    </source>
</evidence>
<keyword evidence="5" id="KW-0862">Zinc</keyword>
<evidence type="ECO:0000259" key="12">
    <source>
        <dbReference type="PROSITE" id="PS51030"/>
    </source>
</evidence>
<dbReference type="Gene3D" id="3.30.50.10">
    <property type="entry name" value="Erythroid Transcription Factor GATA-1, subunit A"/>
    <property type="match status" value="1"/>
</dbReference>
<keyword evidence="6" id="KW-0805">Transcription regulation</keyword>
<evidence type="ECO:0000256" key="10">
    <source>
        <dbReference type="ARBA" id="ARBA00023242"/>
    </source>
</evidence>
<accession>A0ABD2KM26</accession>
<dbReference type="SMART" id="SM00399">
    <property type="entry name" value="ZnF_C4"/>
    <property type="match status" value="1"/>
</dbReference>
<feature type="coiled-coil region" evidence="11">
    <location>
        <begin position="106"/>
        <end position="133"/>
    </location>
</feature>
<evidence type="ECO:0000256" key="4">
    <source>
        <dbReference type="ARBA" id="ARBA00022771"/>
    </source>
</evidence>
<feature type="domain" description="Nuclear receptor" evidence="12">
    <location>
        <begin position="25"/>
        <end position="100"/>
    </location>
</feature>
<dbReference type="PRINTS" id="PR00546">
    <property type="entry name" value="THYROIDHORMR"/>
</dbReference>
<reference evidence="13 14" key="1">
    <citation type="submission" date="2024-10" db="EMBL/GenBank/DDBJ databases">
        <authorList>
            <person name="Kim D."/>
        </authorList>
    </citation>
    <scope>NUCLEOTIDE SEQUENCE [LARGE SCALE GENOMIC DNA]</scope>
    <source>
        <strain evidence="13">BH-2024</strain>
    </source>
</reference>
<dbReference type="InterPro" id="IPR001628">
    <property type="entry name" value="Znf_hrmn_rcpt"/>
</dbReference>
<dbReference type="AlphaFoldDB" id="A0ABD2KM26"/>
<keyword evidence="9" id="KW-0675">Receptor</keyword>
<dbReference type="InterPro" id="IPR013088">
    <property type="entry name" value="Znf_NHR/GATA"/>
</dbReference>
<proteinExistence type="inferred from homology"/>
<evidence type="ECO:0000256" key="2">
    <source>
        <dbReference type="ARBA" id="ARBA00005993"/>
    </source>
</evidence>
<keyword evidence="3" id="KW-0479">Metal-binding</keyword>
<dbReference type="PANTHER" id="PTHR24082">
    <property type="entry name" value="NUCLEAR HORMONE RECEPTOR"/>
    <property type="match status" value="1"/>
</dbReference>
<evidence type="ECO:0000313" key="14">
    <source>
        <dbReference type="Proteomes" id="UP001620626"/>
    </source>
</evidence>
<protein>
    <recommendedName>
        <fullName evidence="12">Nuclear receptor domain-containing protein</fullName>
    </recommendedName>
</protein>
<dbReference type="Proteomes" id="UP001620626">
    <property type="component" value="Unassembled WGS sequence"/>
</dbReference>
<evidence type="ECO:0000256" key="9">
    <source>
        <dbReference type="ARBA" id="ARBA00023170"/>
    </source>
</evidence>
<dbReference type="GO" id="GO:0005634">
    <property type="term" value="C:nucleus"/>
    <property type="evidence" value="ECO:0007669"/>
    <property type="project" value="UniProtKB-SubCell"/>
</dbReference>
<dbReference type="PROSITE" id="PS00031">
    <property type="entry name" value="NUCLEAR_REC_DBD_1"/>
    <property type="match status" value="1"/>
</dbReference>
<comment type="similarity">
    <text evidence="2">Belongs to the nuclear hormone receptor family.</text>
</comment>
<dbReference type="Pfam" id="PF00105">
    <property type="entry name" value="zf-C4"/>
    <property type="match status" value="1"/>
</dbReference>
<dbReference type="SUPFAM" id="SSF57716">
    <property type="entry name" value="Glucocorticoid receptor-like (DNA-binding domain)"/>
    <property type="match status" value="1"/>
</dbReference>
<keyword evidence="14" id="KW-1185">Reference proteome</keyword>
<organism evidence="13 14">
    <name type="scientific">Heterodera trifolii</name>
    <dbReference type="NCBI Taxonomy" id="157864"/>
    <lineage>
        <taxon>Eukaryota</taxon>
        <taxon>Metazoa</taxon>
        <taxon>Ecdysozoa</taxon>
        <taxon>Nematoda</taxon>
        <taxon>Chromadorea</taxon>
        <taxon>Rhabditida</taxon>
        <taxon>Tylenchina</taxon>
        <taxon>Tylenchomorpha</taxon>
        <taxon>Tylenchoidea</taxon>
        <taxon>Heteroderidae</taxon>
        <taxon>Heteroderinae</taxon>
        <taxon>Heterodera</taxon>
    </lineage>
</organism>
<dbReference type="PROSITE" id="PS51030">
    <property type="entry name" value="NUCLEAR_REC_DBD_2"/>
    <property type="match status" value="1"/>
</dbReference>
<dbReference type="PRINTS" id="PR00047">
    <property type="entry name" value="STROIDFINGER"/>
</dbReference>
<keyword evidence="8" id="KW-0804">Transcription</keyword>
<evidence type="ECO:0000256" key="1">
    <source>
        <dbReference type="ARBA" id="ARBA00004123"/>
    </source>
</evidence>
<comment type="subcellular location">
    <subcellularLocation>
        <location evidence="1">Nucleus</location>
    </subcellularLocation>
</comment>
<evidence type="ECO:0000256" key="11">
    <source>
        <dbReference type="SAM" id="Coils"/>
    </source>
</evidence>
<name>A0ABD2KM26_9BILA</name>
<keyword evidence="7" id="KW-0238">DNA-binding</keyword>
<dbReference type="FunFam" id="3.30.50.10:FF:000030">
    <property type="entry name" value="Nuclear Hormone Receptor family"/>
    <property type="match status" value="1"/>
</dbReference>
<dbReference type="PANTHER" id="PTHR24082:SF473">
    <property type="entry name" value="ECDYSONE-INDUCED PROTEIN 75B, ISOFORM B"/>
    <property type="match status" value="1"/>
</dbReference>
<dbReference type="GO" id="GO:0008270">
    <property type="term" value="F:zinc ion binding"/>
    <property type="evidence" value="ECO:0007669"/>
    <property type="project" value="UniProtKB-KW"/>
</dbReference>
<keyword evidence="11" id="KW-0175">Coiled coil</keyword>
<dbReference type="InterPro" id="IPR050234">
    <property type="entry name" value="Nuclear_hormone_rcpt_NR1"/>
</dbReference>
<gene>
    <name evidence="13" type="ORF">niasHT_020695</name>
</gene>
<evidence type="ECO:0000256" key="7">
    <source>
        <dbReference type="ARBA" id="ARBA00023125"/>
    </source>
</evidence>
<evidence type="ECO:0000256" key="5">
    <source>
        <dbReference type="ARBA" id="ARBA00022833"/>
    </source>
</evidence>
<comment type="caution">
    <text evidence="13">The sequence shown here is derived from an EMBL/GenBank/DDBJ whole genome shotgun (WGS) entry which is preliminary data.</text>
</comment>
<evidence type="ECO:0000313" key="13">
    <source>
        <dbReference type="EMBL" id="KAL3104002.1"/>
    </source>
</evidence>
<dbReference type="GO" id="GO:0003677">
    <property type="term" value="F:DNA binding"/>
    <property type="evidence" value="ECO:0007669"/>
    <property type="project" value="UniProtKB-KW"/>
</dbReference>
<evidence type="ECO:0000256" key="3">
    <source>
        <dbReference type="ARBA" id="ARBA00022723"/>
    </source>
</evidence>
<sequence length="418" mass="46049">MAPMHGRIRVRDPKAPYLPSYLTSGQKCVVCGDAATGLHYRAITCEGCKGFFRRAFQRAMHFECKGHKKCPIGKDTRNGCQQCRLDKCLAQGMDPQLVLNESQRVAKKSLIERNRMRKQLERVQARVRKAMRVKEAATAVAADGAAAAMAAEGRESVGLRVRSFVKKCARDFCEQVDNRVLGMDTAQFGAAPAEDQFVKLWSHLLARMVAFGNSFAQFAALDPAVALPQLGWLPAIVFVGLQPQKADSPLLKHLAHSPRQDIQMEEESGLGDSLEAINAGEGSAAGDELAGQIHSPAGTESPGVRPLHFPAEFVDELSWLSRSLISMQLSHAQLGLSTAFLLFRNFQQKEMQTLCSELLDALRVATLENLALGESADERLAHWPVLLGEFAQLEVFVAKHRSQLLAKENAKEFARLFE</sequence>